<evidence type="ECO:0000256" key="4">
    <source>
        <dbReference type="ARBA" id="ARBA00032108"/>
    </source>
</evidence>
<keyword evidence="6" id="KW-0732">Signal</keyword>
<evidence type="ECO:0000256" key="5">
    <source>
        <dbReference type="SAM" id="MobiDB-lite"/>
    </source>
</evidence>
<evidence type="ECO:0000256" key="6">
    <source>
        <dbReference type="SAM" id="SignalP"/>
    </source>
</evidence>
<feature type="chain" id="PRO_5047115761" description="Peptidoglycan hydrolase" evidence="6">
    <location>
        <begin position="23"/>
        <end position="467"/>
    </location>
</feature>
<reference evidence="8" key="1">
    <citation type="submission" date="2022-10" db="EMBL/GenBank/DDBJ databases">
        <title>Chitinophaga sp. nov., isolated from soil.</title>
        <authorList>
            <person name="Jeon C.O."/>
        </authorList>
    </citation>
    <scope>NUCLEOTIDE SEQUENCE</scope>
    <source>
        <strain evidence="8">R8</strain>
    </source>
</reference>
<evidence type="ECO:0000313" key="8">
    <source>
        <dbReference type="EMBL" id="UYQ93567.1"/>
    </source>
</evidence>
<dbReference type="SMART" id="SM00047">
    <property type="entry name" value="LYZ2"/>
    <property type="match status" value="1"/>
</dbReference>
<dbReference type="Gene3D" id="1.10.530.10">
    <property type="match status" value="1"/>
</dbReference>
<dbReference type="PROSITE" id="PS51782">
    <property type="entry name" value="LYSM"/>
    <property type="match status" value="1"/>
</dbReference>
<gene>
    <name evidence="8" type="ORF">MKQ68_00435</name>
</gene>
<dbReference type="RefSeq" id="WP_264281621.1">
    <property type="nucleotide sequence ID" value="NZ_CP107006.1"/>
</dbReference>
<feature type="region of interest" description="Disordered" evidence="5">
    <location>
        <begin position="359"/>
        <end position="387"/>
    </location>
</feature>
<evidence type="ECO:0000256" key="1">
    <source>
        <dbReference type="ARBA" id="ARBA00022529"/>
    </source>
</evidence>
<dbReference type="Proteomes" id="UP001162741">
    <property type="component" value="Chromosome"/>
</dbReference>
<evidence type="ECO:0000256" key="3">
    <source>
        <dbReference type="ARBA" id="ARBA00022801"/>
    </source>
</evidence>
<feature type="domain" description="LysM" evidence="7">
    <location>
        <begin position="422"/>
        <end position="465"/>
    </location>
</feature>
<dbReference type="Pfam" id="PF01476">
    <property type="entry name" value="LysM"/>
    <property type="match status" value="1"/>
</dbReference>
<name>A0ABY6J1M6_9BACT</name>
<dbReference type="InterPro" id="IPR018392">
    <property type="entry name" value="LysM"/>
</dbReference>
<accession>A0ABY6J1M6</accession>
<dbReference type="PANTHER" id="PTHR33308">
    <property type="entry name" value="PEPTIDOGLYCAN HYDROLASE FLGJ"/>
    <property type="match status" value="1"/>
</dbReference>
<dbReference type="Pfam" id="PF01832">
    <property type="entry name" value="Glucosaminidase"/>
    <property type="match status" value="1"/>
</dbReference>
<organism evidence="8 9">
    <name type="scientific">Chitinophaga horti</name>
    <dbReference type="NCBI Taxonomy" id="2920382"/>
    <lineage>
        <taxon>Bacteria</taxon>
        <taxon>Pseudomonadati</taxon>
        <taxon>Bacteroidota</taxon>
        <taxon>Chitinophagia</taxon>
        <taxon>Chitinophagales</taxon>
        <taxon>Chitinophagaceae</taxon>
        <taxon>Chitinophaga</taxon>
    </lineage>
</organism>
<keyword evidence="9" id="KW-1185">Reference proteome</keyword>
<keyword evidence="2" id="KW-0081">Bacteriolytic enzyme</keyword>
<dbReference type="InterPro" id="IPR002901">
    <property type="entry name" value="MGlyc_endo_b_GlcNAc-like_dom"/>
</dbReference>
<dbReference type="Gene3D" id="3.10.350.10">
    <property type="entry name" value="LysM domain"/>
    <property type="match status" value="1"/>
</dbReference>
<dbReference type="EMBL" id="CP107006">
    <property type="protein sequence ID" value="UYQ93567.1"/>
    <property type="molecule type" value="Genomic_DNA"/>
</dbReference>
<keyword evidence="3" id="KW-0378">Hydrolase</keyword>
<keyword evidence="1" id="KW-0929">Antimicrobial</keyword>
<dbReference type="SMART" id="SM00257">
    <property type="entry name" value="LysM"/>
    <property type="match status" value="2"/>
</dbReference>
<sequence>MQVRKYLLLLCFLIGSVSLTQAQNITTAQYINTYRNVAIAEMQRSGVPAAIKLAQGIIETQSGNSWLVQNSNNHFGIKCKNNWTGASVNYDDDARQECFRKYDNATASWKDHSDFLRSNPRYGFLFEYDQKDYKSWAYGLKQAGYATSRTYPQQLIEVIERYDLNQYTLQGLGEGGALVKNDGPFIGDDQPVSGNIVNKVIPKAAPVNYPSGEFKINGRKVMFAPAGTSLVVLANDKDIRVSNLVHYNDLKDAVLLEEDMLIFLQRKNRTGANDYHIVAEGEDLHSISQKEGIMLEWLRKRNKLDEGEEPAPGEKLLLDGYAPAKPKLTASSVAIIKEEDQQPKDLNLKKLVRDVKDEISKAREGNVQGTPSATPAKSGPAAQETNSLPPQMVEDLKKIDGATVKRETMPVTRQPSAPSNTKYHTVQEKETMYAISKKYNVTVAQLQRWNNLPDNNIRTGQQLVVSQ</sequence>
<dbReference type="CDD" id="cd00118">
    <property type="entry name" value="LysM"/>
    <property type="match status" value="1"/>
</dbReference>
<protein>
    <recommendedName>
        <fullName evidence="4">Peptidoglycan hydrolase</fullName>
    </recommendedName>
</protein>
<evidence type="ECO:0000259" key="7">
    <source>
        <dbReference type="PROSITE" id="PS51782"/>
    </source>
</evidence>
<dbReference type="InterPro" id="IPR051056">
    <property type="entry name" value="Glycosyl_Hydrolase_73"/>
</dbReference>
<dbReference type="SUPFAM" id="SSF54106">
    <property type="entry name" value="LysM domain"/>
    <property type="match status" value="1"/>
</dbReference>
<dbReference type="PANTHER" id="PTHR33308:SF9">
    <property type="entry name" value="PEPTIDOGLYCAN HYDROLASE FLGJ"/>
    <property type="match status" value="1"/>
</dbReference>
<proteinExistence type="predicted"/>
<feature type="signal peptide" evidence="6">
    <location>
        <begin position="1"/>
        <end position="22"/>
    </location>
</feature>
<dbReference type="InterPro" id="IPR036779">
    <property type="entry name" value="LysM_dom_sf"/>
</dbReference>
<evidence type="ECO:0000313" key="9">
    <source>
        <dbReference type="Proteomes" id="UP001162741"/>
    </source>
</evidence>
<evidence type="ECO:0000256" key="2">
    <source>
        <dbReference type="ARBA" id="ARBA00022638"/>
    </source>
</evidence>